<accession>A0ACD1BDP2</accession>
<reference evidence="1" key="1">
    <citation type="submission" date="2020-04" db="EMBL/GenBank/DDBJ databases">
        <title>A novel bacterium ('Candidatus Sarcina troglodytae' sp. nov.) linked to a protracted, uniformly lethal epizootic among sanctuary western chimpanzees (Pan troglodytes verus) in Sierra Leone.</title>
        <authorList>
            <person name="Owens L.A."/>
            <person name="Colitti B."/>
            <person name="Hirji I."/>
            <person name="Pizaro A."/>
            <person name="Jaffe J.E."/>
            <person name="Moittie S."/>
            <person name="Bishop-Lilly K.A."/>
            <person name="Estrella L.A."/>
            <person name="Voegtly L.J."/>
            <person name="Kuhn J.H."/>
            <person name="Suen G."/>
            <person name="Deblois C.L."/>
            <person name="Dunn C."/>
            <person name="Juan-Salles C."/>
            <person name="Goldberg T.L."/>
        </authorList>
    </citation>
    <scope>NUCLEOTIDE SEQUENCE</scope>
    <source>
        <strain evidence="1">JB2</strain>
    </source>
</reference>
<gene>
    <name evidence="1" type="ORF">HH195_06050</name>
</gene>
<protein>
    <submittedName>
        <fullName evidence="1">Uncharacterized protein</fullName>
    </submittedName>
</protein>
<dbReference type="Proteomes" id="UP000594603">
    <property type="component" value="Chromosome"/>
</dbReference>
<name>A0ACD1BDP2_9CLOT</name>
<sequence length="86" mass="10367">MKIKTKSGITEKLDFERIVNQLQQMALEKDYYFTELDINYLIKNIKNEIDNFVKDGEILSVYDLQHIIRLVLIKSKFKWICSEFYV</sequence>
<proteinExistence type="predicted"/>
<evidence type="ECO:0000313" key="1">
    <source>
        <dbReference type="EMBL" id="QPJ85504.1"/>
    </source>
</evidence>
<organism evidence="1 2">
    <name type="scientific">Candidatus Sarcina troglodytae</name>
    <dbReference type="NCBI Taxonomy" id="2726954"/>
    <lineage>
        <taxon>Bacteria</taxon>
        <taxon>Bacillati</taxon>
        <taxon>Bacillota</taxon>
        <taxon>Clostridia</taxon>
        <taxon>Eubacteriales</taxon>
        <taxon>Clostridiaceae</taxon>
        <taxon>Sarcina</taxon>
    </lineage>
</organism>
<evidence type="ECO:0000313" key="2">
    <source>
        <dbReference type="Proteomes" id="UP000594603"/>
    </source>
</evidence>
<keyword evidence="2" id="KW-1185">Reference proteome</keyword>
<dbReference type="EMBL" id="CP051754">
    <property type="protein sequence ID" value="QPJ85504.1"/>
    <property type="molecule type" value="Genomic_DNA"/>
</dbReference>